<protein>
    <submittedName>
        <fullName evidence="3">Uncharacterized protein</fullName>
    </submittedName>
</protein>
<keyword evidence="4" id="KW-1185">Reference proteome</keyword>
<accession>A0A292PJF9</accession>
<proteinExistence type="predicted"/>
<dbReference type="Proteomes" id="UP001412239">
    <property type="component" value="Unassembled WGS sequence"/>
</dbReference>
<gene>
    <name evidence="3" type="ORF">GSTUAT00009297001</name>
</gene>
<organism evidence="3 4">
    <name type="scientific">Tuber aestivum</name>
    <name type="common">summer truffle</name>
    <dbReference type="NCBI Taxonomy" id="59557"/>
    <lineage>
        <taxon>Eukaryota</taxon>
        <taxon>Fungi</taxon>
        <taxon>Dikarya</taxon>
        <taxon>Ascomycota</taxon>
        <taxon>Pezizomycotina</taxon>
        <taxon>Pezizomycetes</taxon>
        <taxon>Pezizales</taxon>
        <taxon>Tuberaceae</taxon>
        <taxon>Tuber</taxon>
    </lineage>
</organism>
<evidence type="ECO:0000256" key="1">
    <source>
        <dbReference type="SAM" id="Coils"/>
    </source>
</evidence>
<evidence type="ECO:0000313" key="4">
    <source>
        <dbReference type="Proteomes" id="UP001412239"/>
    </source>
</evidence>
<reference evidence="3" key="1">
    <citation type="submission" date="2015-10" db="EMBL/GenBank/DDBJ databases">
        <authorList>
            <person name="Regsiter A."/>
            <person name="william w."/>
        </authorList>
    </citation>
    <scope>NUCLEOTIDE SEQUENCE</scope>
    <source>
        <strain evidence="3">Montdore</strain>
    </source>
</reference>
<evidence type="ECO:0000313" key="3">
    <source>
        <dbReference type="EMBL" id="CUS06647.1"/>
    </source>
</evidence>
<sequence>MSRTSFEKSIICTEEAALEWRLSENEWINDWVRRKSHKKSIQHEDSLQVELQSKEEKDSSAVGSQSGLDEVDCQLDSEKELENHDNTSQLNDNLVTDNELSHKQYSDSEMRDCEDISIQGLKSSNKEPERSFLFQLREGTLDQPFKADKKCTPAEFLSEDVTIASDIESEVKMLKELEGTERVLESYKFDLELQIFLKTSNQILMGKTEFEKSILEKNQAIEDRKILANQVLLVEEQNLKTEKTMFPLEEKLQDLKMQVEEQEEEGRRLEQEGKRKREVAVKLEQLIERTNVLVQKM</sequence>
<evidence type="ECO:0000256" key="2">
    <source>
        <dbReference type="SAM" id="MobiDB-lite"/>
    </source>
</evidence>
<feature type="region of interest" description="Disordered" evidence="2">
    <location>
        <begin position="36"/>
        <end position="69"/>
    </location>
</feature>
<keyword evidence="1" id="KW-0175">Coiled coil</keyword>
<dbReference type="AlphaFoldDB" id="A0A292PJF9"/>
<feature type="coiled-coil region" evidence="1">
    <location>
        <begin position="245"/>
        <end position="279"/>
    </location>
</feature>
<feature type="compositionally biased region" description="Basic and acidic residues" evidence="2">
    <location>
        <begin position="41"/>
        <end position="59"/>
    </location>
</feature>
<name>A0A292PJF9_9PEZI</name>
<dbReference type="EMBL" id="LN892449">
    <property type="protein sequence ID" value="CUS06647.1"/>
    <property type="molecule type" value="Genomic_DNA"/>
</dbReference>